<dbReference type="Proteomes" id="UP001145021">
    <property type="component" value="Unassembled WGS sequence"/>
</dbReference>
<dbReference type="SMART" id="SM00717">
    <property type="entry name" value="SANT"/>
    <property type="match status" value="3"/>
</dbReference>
<feature type="domain" description="Myb-like" evidence="4">
    <location>
        <begin position="447"/>
        <end position="499"/>
    </location>
</feature>
<feature type="domain" description="Myb-like" evidence="4">
    <location>
        <begin position="278"/>
        <end position="323"/>
    </location>
</feature>
<dbReference type="AlphaFoldDB" id="A0A9W8CHT7"/>
<evidence type="ECO:0000313" key="7">
    <source>
        <dbReference type="Proteomes" id="UP001145021"/>
    </source>
</evidence>
<dbReference type="InterPro" id="IPR017930">
    <property type="entry name" value="Myb_dom"/>
</dbReference>
<dbReference type="PROSITE" id="PS51294">
    <property type="entry name" value="HTH_MYB"/>
    <property type="match status" value="1"/>
</dbReference>
<dbReference type="Pfam" id="PF00249">
    <property type="entry name" value="Myb_DNA-binding"/>
    <property type="match status" value="2"/>
</dbReference>
<evidence type="ECO:0000313" key="6">
    <source>
        <dbReference type="EMBL" id="KAJ1643767.1"/>
    </source>
</evidence>
<feature type="domain" description="HTH myb-type" evidence="5">
    <location>
        <begin position="275"/>
        <end position="327"/>
    </location>
</feature>
<dbReference type="GO" id="GO:0003700">
    <property type="term" value="F:DNA-binding transcription factor activity"/>
    <property type="evidence" value="ECO:0007669"/>
    <property type="project" value="TreeGrafter"/>
</dbReference>
<dbReference type="GO" id="GO:0000976">
    <property type="term" value="F:transcription cis-regulatory region binding"/>
    <property type="evidence" value="ECO:0007669"/>
    <property type="project" value="TreeGrafter"/>
</dbReference>
<evidence type="ECO:0000259" key="4">
    <source>
        <dbReference type="PROSITE" id="PS50090"/>
    </source>
</evidence>
<name>A0A9W8CHT7_9FUNG</name>
<evidence type="ECO:0000259" key="5">
    <source>
        <dbReference type="PROSITE" id="PS51294"/>
    </source>
</evidence>
<gene>
    <name evidence="6" type="ORF">LPJ64_004495</name>
</gene>
<evidence type="ECO:0000256" key="1">
    <source>
        <dbReference type="ARBA" id="ARBA00004123"/>
    </source>
</evidence>
<dbReference type="CDD" id="cd00167">
    <property type="entry name" value="SANT"/>
    <property type="match status" value="2"/>
</dbReference>
<proteinExistence type="predicted"/>
<reference evidence="6" key="1">
    <citation type="submission" date="2022-07" db="EMBL/GenBank/DDBJ databases">
        <title>Phylogenomic reconstructions and comparative analyses of Kickxellomycotina fungi.</title>
        <authorList>
            <person name="Reynolds N.K."/>
            <person name="Stajich J.E."/>
            <person name="Barry K."/>
            <person name="Grigoriev I.V."/>
            <person name="Crous P."/>
            <person name="Smith M.E."/>
        </authorList>
    </citation>
    <scope>NUCLEOTIDE SEQUENCE</scope>
    <source>
        <strain evidence="6">NBRC 105413</strain>
    </source>
</reference>
<dbReference type="EMBL" id="JANBOH010000222">
    <property type="protein sequence ID" value="KAJ1643767.1"/>
    <property type="molecule type" value="Genomic_DNA"/>
</dbReference>
<evidence type="ECO:0000256" key="3">
    <source>
        <dbReference type="ARBA" id="ARBA00023242"/>
    </source>
</evidence>
<sequence length="506" mass="58492">MLFALKTHVRRLYPLCHLYTTAASTITASSTWGETEKKALIDLVNRSYRGKIKGDWDAVVRNIEQTPTKHYRRWTFDEVRTMAEMVQTEFGNRRLGAEWQEIGRRFGRSPSSCISNYYRYLHEQKDAISNNQFCGDQELVEQVSSVIDKHSQDADSKGVVAVDWHAVALETGNPILDILESLNRMLQVHKTKNDATQSHYQIPCVPIIVIQQLLYPQAWLPSHIQRLQRLVNENQDQMIRLNIQIVSLFMGIDQRSCALALDELLEKKNTGIAAKGKRWAKDETERLRMAIKENGVDQTWDLISARVGTRSAQACYSYWHRARNEAAIKAKNNKNIWTAEQLARVTEMIWNKRRSSRILPLVCKLFPDMSQVEARLLVKKCSARVTSLRLSKQLTQDQDTLVKCVDEVRDAEGNIDWRAVGSRMQAPPALCRVRYGEFVCKKMAHVRWSAEETDRLIWAVDEQRRILQQQGQKIDWKFVSKMVGSRTPTQCKLKYRGHQKLSAFCK</sequence>
<accession>A0A9W8CHT7</accession>
<feature type="domain" description="Myb-like" evidence="4">
    <location>
        <begin position="66"/>
        <end position="121"/>
    </location>
</feature>
<organism evidence="6 7">
    <name type="scientific">Coemansia asiatica</name>
    <dbReference type="NCBI Taxonomy" id="1052880"/>
    <lineage>
        <taxon>Eukaryota</taxon>
        <taxon>Fungi</taxon>
        <taxon>Fungi incertae sedis</taxon>
        <taxon>Zoopagomycota</taxon>
        <taxon>Kickxellomycotina</taxon>
        <taxon>Kickxellomycetes</taxon>
        <taxon>Kickxellales</taxon>
        <taxon>Kickxellaceae</taxon>
        <taxon>Coemansia</taxon>
    </lineage>
</organism>
<dbReference type="InterPro" id="IPR009057">
    <property type="entry name" value="Homeodomain-like_sf"/>
</dbReference>
<comment type="subcellular location">
    <subcellularLocation>
        <location evidence="1">Nucleus</location>
    </subcellularLocation>
</comment>
<dbReference type="Gene3D" id="1.10.10.60">
    <property type="entry name" value="Homeodomain-like"/>
    <property type="match status" value="2"/>
</dbReference>
<dbReference type="InterPro" id="IPR001005">
    <property type="entry name" value="SANT/Myb"/>
</dbReference>
<dbReference type="GO" id="GO:0005634">
    <property type="term" value="C:nucleus"/>
    <property type="evidence" value="ECO:0007669"/>
    <property type="project" value="UniProtKB-SubCell"/>
</dbReference>
<dbReference type="SUPFAM" id="SSF46689">
    <property type="entry name" value="Homeodomain-like"/>
    <property type="match status" value="2"/>
</dbReference>
<dbReference type="PANTHER" id="PTHR46380:SF2">
    <property type="entry name" value="CYCLIN-D-BINDING MYB-LIKE TRANSCRIPTION FACTOR 1"/>
    <property type="match status" value="1"/>
</dbReference>
<keyword evidence="7" id="KW-1185">Reference proteome</keyword>
<keyword evidence="2" id="KW-0238">DNA-binding</keyword>
<keyword evidence="3" id="KW-0539">Nucleus</keyword>
<protein>
    <submittedName>
        <fullName evidence="6">Uncharacterized protein</fullName>
    </submittedName>
</protein>
<evidence type="ECO:0000256" key="2">
    <source>
        <dbReference type="ARBA" id="ARBA00023125"/>
    </source>
</evidence>
<comment type="caution">
    <text evidence="6">The sequence shown here is derived from an EMBL/GenBank/DDBJ whole genome shotgun (WGS) entry which is preliminary data.</text>
</comment>
<dbReference type="PROSITE" id="PS50090">
    <property type="entry name" value="MYB_LIKE"/>
    <property type="match status" value="3"/>
</dbReference>
<dbReference type="PANTHER" id="PTHR46380">
    <property type="entry name" value="CYCLIN-D-BINDING MYB-LIKE TRANSCRIPTION FACTOR 1"/>
    <property type="match status" value="1"/>
</dbReference>
<dbReference type="InterPro" id="IPR051651">
    <property type="entry name" value="DMTF1_DNA-bind_reg"/>
</dbReference>